<dbReference type="PANTHER" id="PTHR10744:SF9">
    <property type="entry name" value="40S RIBOSOMAL PROTEIN S11-RELATED"/>
    <property type="match status" value="1"/>
</dbReference>
<dbReference type="PRINTS" id="PR00973">
    <property type="entry name" value="RIBOSOMALS17"/>
</dbReference>
<evidence type="ECO:0000313" key="4">
    <source>
        <dbReference type="EMBL" id="AIB09991.1"/>
    </source>
</evidence>
<dbReference type="Pfam" id="PF00366">
    <property type="entry name" value="Ribosomal_S17"/>
    <property type="match status" value="1"/>
</dbReference>
<comment type="similarity">
    <text evidence="1">Belongs to the universal ribosomal protein uS17 family.</text>
</comment>
<dbReference type="Proteomes" id="UP000243670">
    <property type="component" value="Nucleomorph 3"/>
</dbReference>
<evidence type="ECO:0000256" key="3">
    <source>
        <dbReference type="ARBA" id="ARBA00023274"/>
    </source>
</evidence>
<evidence type="ECO:0000256" key="1">
    <source>
        <dbReference type="ARBA" id="ARBA00010254"/>
    </source>
</evidence>
<keyword evidence="3" id="KW-0687">Ribonucleoprotein</keyword>
<dbReference type="EMBL" id="CP006629">
    <property type="protein sequence ID" value="AIB09991.1"/>
    <property type="molecule type" value="Genomic_DNA"/>
</dbReference>
<dbReference type="GO" id="GO:0006412">
    <property type="term" value="P:translation"/>
    <property type="evidence" value="ECO:0007669"/>
    <property type="project" value="InterPro"/>
</dbReference>
<dbReference type="InterPro" id="IPR000266">
    <property type="entry name" value="Ribosomal_uS17"/>
</dbReference>
<dbReference type="AlphaFoldDB" id="A0A060D7Q4"/>
<sequence>MIMHKLKCSTIKHKIKNLNTRRLKIDKKCPFLGNISLRGRLYIGIIKSISMKASCIVRIDSLVYLKKYKRFMRSHKNIPTHISLSLKCTKGDTVLIAQNRSISKTIRFNVIKVIKKIKNKNN</sequence>
<organism evidence="4 5">
    <name type="scientific">Lotharella oceanica</name>
    <dbReference type="NCBI Taxonomy" id="641309"/>
    <lineage>
        <taxon>Eukaryota</taxon>
        <taxon>Sar</taxon>
        <taxon>Rhizaria</taxon>
        <taxon>Cercozoa</taxon>
        <taxon>Chlorarachniophyceae</taxon>
        <taxon>Lotharella</taxon>
    </lineage>
</organism>
<evidence type="ECO:0000313" key="5">
    <source>
        <dbReference type="Proteomes" id="UP000243670"/>
    </source>
</evidence>
<gene>
    <name evidence="4" type="primary">rps11</name>
    <name evidence="4" type="ORF">M951_chr387</name>
</gene>
<dbReference type="SUPFAM" id="SSF50249">
    <property type="entry name" value="Nucleic acid-binding proteins"/>
    <property type="match status" value="1"/>
</dbReference>
<protein>
    <submittedName>
        <fullName evidence="4">40S ribosomal protein S11</fullName>
    </submittedName>
</protein>
<evidence type="ECO:0000256" key="2">
    <source>
        <dbReference type="ARBA" id="ARBA00022980"/>
    </source>
</evidence>
<dbReference type="InterPro" id="IPR012340">
    <property type="entry name" value="NA-bd_OB-fold"/>
</dbReference>
<dbReference type="GO" id="GO:0003735">
    <property type="term" value="F:structural constituent of ribosome"/>
    <property type="evidence" value="ECO:0007669"/>
    <property type="project" value="InterPro"/>
</dbReference>
<dbReference type="Gene3D" id="2.40.50.1000">
    <property type="match status" value="1"/>
</dbReference>
<dbReference type="GO" id="GO:0022627">
    <property type="term" value="C:cytosolic small ribosomal subunit"/>
    <property type="evidence" value="ECO:0007669"/>
    <property type="project" value="TreeGrafter"/>
</dbReference>
<accession>A0A060D7Q4</accession>
<proteinExistence type="inferred from homology"/>
<dbReference type="CDD" id="cd00364">
    <property type="entry name" value="Ribosomal_uS17"/>
    <property type="match status" value="1"/>
</dbReference>
<reference evidence="4 5" key="1">
    <citation type="journal article" date="2014" name="BMC Genomics">
        <title>Nucleomorph and plastid genome sequences of the chlorarachniophyte Lotharella oceanica: convergent reductive evolution and frequent recombination in nucleomorph-bearing algae.</title>
        <authorList>
            <person name="Tanifuji G."/>
            <person name="Onodera N.T."/>
            <person name="Brown M.W."/>
            <person name="Curtis B.A."/>
            <person name="Roger A.J."/>
            <person name="Ka-Shu Wong G."/>
            <person name="Melkonian M."/>
            <person name="Archibald J.M."/>
        </authorList>
    </citation>
    <scope>NUCLEOTIDE SEQUENCE [LARGE SCALE GENOMIC DNA]</scope>
    <source>
        <strain evidence="4 5">CCMP622</strain>
    </source>
</reference>
<keyword evidence="2 4" id="KW-0689">Ribosomal protein</keyword>
<geneLocation type="nucleomorph" evidence="4"/>
<dbReference type="PANTHER" id="PTHR10744">
    <property type="entry name" value="40S RIBOSOMAL PROTEIN S11 FAMILY MEMBER"/>
    <property type="match status" value="1"/>
</dbReference>
<name>A0A060D7Q4_9EUKA</name>
<keyword evidence="4" id="KW-0542">Nucleomorph</keyword>